<organism evidence="1 2">
    <name type="scientific">Sporotomaculum syntrophicum</name>
    <dbReference type="NCBI Taxonomy" id="182264"/>
    <lineage>
        <taxon>Bacteria</taxon>
        <taxon>Bacillati</taxon>
        <taxon>Bacillota</taxon>
        <taxon>Clostridia</taxon>
        <taxon>Eubacteriales</taxon>
        <taxon>Desulfallaceae</taxon>
        <taxon>Sporotomaculum</taxon>
    </lineage>
</organism>
<accession>A0A9D3AWG0</accession>
<dbReference type="EMBL" id="LSRS01000011">
    <property type="protein sequence ID" value="KAF1083757.1"/>
    <property type="molecule type" value="Genomic_DNA"/>
</dbReference>
<name>A0A9D3AWG0_9FIRM</name>
<dbReference type="AlphaFoldDB" id="A0A9D3AWG0"/>
<evidence type="ECO:0000313" key="1">
    <source>
        <dbReference type="EMBL" id="KAF1083757.1"/>
    </source>
</evidence>
<evidence type="ECO:0000313" key="2">
    <source>
        <dbReference type="Proteomes" id="UP000798488"/>
    </source>
</evidence>
<sequence>MRVIGLLLKQTLNGPVKKSVIHSLIQNRICWLAWEFGYFGRTEFVVEGFRSNGYNGKIEIAWLDSSSVPVAVFEIDSSPRHKSVQKLLIFNCLRFWVVYEKKILIIL</sequence>
<comment type="caution">
    <text evidence="1">The sequence shown here is derived from an EMBL/GenBank/DDBJ whole genome shotgun (WGS) entry which is preliminary data.</text>
</comment>
<proteinExistence type="predicted"/>
<dbReference type="Proteomes" id="UP000798488">
    <property type="component" value="Unassembled WGS sequence"/>
</dbReference>
<keyword evidence="2" id="KW-1185">Reference proteome</keyword>
<protein>
    <submittedName>
        <fullName evidence="1">Uncharacterized protein</fullName>
    </submittedName>
</protein>
<reference evidence="1" key="1">
    <citation type="submission" date="2016-02" db="EMBL/GenBank/DDBJ databases">
        <title>Draft Genome Sequence of Sporotomaculum syntrophicum Strain FB, a Syntrophic Benzoate Degrader.</title>
        <authorList>
            <person name="Nobu M.K."/>
            <person name="Narihiro T."/>
            <person name="Qiu Y.-L."/>
            <person name="Ohashi A."/>
            <person name="Liu W.-T."/>
            <person name="Yuji S."/>
        </authorList>
    </citation>
    <scope>NUCLEOTIDE SEQUENCE</scope>
    <source>
        <strain evidence="1">FB</strain>
    </source>
</reference>
<gene>
    <name evidence="1" type="ORF">SPSYN_03106</name>
</gene>